<reference evidence="1 2" key="1">
    <citation type="submission" date="2018-12" db="EMBL/GenBank/DDBJ databases">
        <authorList>
            <consortium name="Pathogen Informatics"/>
        </authorList>
    </citation>
    <scope>NUCLEOTIDE SEQUENCE [LARGE SCALE GENOMIC DNA]</scope>
    <source>
        <strain evidence="1 2">NCTC13098</strain>
    </source>
</reference>
<protein>
    <submittedName>
        <fullName evidence="1">Uncharacterized protein</fullName>
    </submittedName>
</protein>
<proteinExistence type="predicted"/>
<gene>
    <name evidence="1" type="ORF">NCTC13098_01152</name>
</gene>
<accession>A0A3P8M1F8</accession>
<dbReference type="Proteomes" id="UP000274346">
    <property type="component" value="Chromosome"/>
</dbReference>
<evidence type="ECO:0000313" key="1">
    <source>
        <dbReference type="EMBL" id="VDR24853.1"/>
    </source>
</evidence>
<sequence length="58" mass="6625">MSFTGNNEDSVMQRIQAGDADLSLYLDVPPQAAVRQYLLKKEPVSARRQQRCGELHRH</sequence>
<dbReference type="EMBL" id="LR131271">
    <property type="protein sequence ID" value="VDR24853.1"/>
    <property type="molecule type" value="Genomic_DNA"/>
</dbReference>
<name>A0A3P8M1F8_RAOTE</name>
<dbReference type="AlphaFoldDB" id="A0A3P8M1F8"/>
<organism evidence="1 2">
    <name type="scientific">Raoultella terrigena</name>
    <name type="common">Klebsiella terrigena</name>
    <dbReference type="NCBI Taxonomy" id="577"/>
    <lineage>
        <taxon>Bacteria</taxon>
        <taxon>Pseudomonadati</taxon>
        <taxon>Pseudomonadota</taxon>
        <taxon>Gammaproteobacteria</taxon>
        <taxon>Enterobacterales</taxon>
        <taxon>Enterobacteriaceae</taxon>
        <taxon>Klebsiella/Raoultella group</taxon>
        <taxon>Raoultella</taxon>
    </lineage>
</organism>
<evidence type="ECO:0000313" key="2">
    <source>
        <dbReference type="Proteomes" id="UP000274346"/>
    </source>
</evidence>
<dbReference type="KEGG" id="rtg:NCTC13098_01152"/>